<evidence type="ECO:0000313" key="2">
    <source>
        <dbReference type="EMBL" id="KJK51657.1"/>
    </source>
</evidence>
<sequence>MTMARQERPLDEGDSPLLRFAADLRALRRAAGMPTYRQLGALTHYSPATLSDAAGGRKLPTLDVTLSYVRACGGDEPSWERRWSSLAAQPTDRSSRVSQVHAFNAEATMLATVAKSGVVLWHIPDQRVVTVLPLLGPPLRALVFTSDDTHVIGVHADGVVTTWVI</sequence>
<reference evidence="2 3" key="1">
    <citation type="submission" date="2015-02" db="EMBL/GenBank/DDBJ databases">
        <authorList>
            <person name="Ju K.-S."/>
            <person name="Doroghazi J.R."/>
            <person name="Metcalf W."/>
        </authorList>
    </citation>
    <scope>NUCLEOTIDE SEQUENCE [LARGE SCALE GENOMIC DNA]</scope>
    <source>
        <strain evidence="2 3">NRRL B-16140</strain>
    </source>
</reference>
<gene>
    <name evidence="2" type="ORF">UK23_05890</name>
</gene>
<evidence type="ECO:0000313" key="3">
    <source>
        <dbReference type="Proteomes" id="UP000033393"/>
    </source>
</evidence>
<dbReference type="SMART" id="SM00530">
    <property type="entry name" value="HTH_XRE"/>
    <property type="match status" value="1"/>
</dbReference>
<protein>
    <recommendedName>
        <fullName evidence="1">HTH cro/C1-type domain-containing protein</fullName>
    </recommendedName>
</protein>
<dbReference type="InterPro" id="IPR010982">
    <property type="entry name" value="Lambda_DNA-bd_dom_sf"/>
</dbReference>
<dbReference type="Proteomes" id="UP000033393">
    <property type="component" value="Unassembled WGS sequence"/>
</dbReference>
<dbReference type="AlphaFoldDB" id="A0A0F0HBE3"/>
<comment type="caution">
    <text evidence="2">The sequence shown here is derived from an EMBL/GenBank/DDBJ whole genome shotgun (WGS) entry which is preliminary data.</text>
</comment>
<proteinExistence type="predicted"/>
<dbReference type="Pfam" id="PF13560">
    <property type="entry name" value="HTH_31"/>
    <property type="match status" value="1"/>
</dbReference>
<keyword evidence="3" id="KW-1185">Reference proteome</keyword>
<name>A0A0F0HBE3_LENAE</name>
<organism evidence="2 3">
    <name type="scientific">Lentzea aerocolonigenes</name>
    <name type="common">Lechevalieria aerocolonigenes</name>
    <name type="synonym">Saccharothrix aerocolonigenes</name>
    <dbReference type="NCBI Taxonomy" id="68170"/>
    <lineage>
        <taxon>Bacteria</taxon>
        <taxon>Bacillati</taxon>
        <taxon>Actinomycetota</taxon>
        <taxon>Actinomycetes</taxon>
        <taxon>Pseudonocardiales</taxon>
        <taxon>Pseudonocardiaceae</taxon>
        <taxon>Lentzea</taxon>
    </lineage>
</organism>
<evidence type="ECO:0000259" key="1">
    <source>
        <dbReference type="SMART" id="SM00530"/>
    </source>
</evidence>
<dbReference type="Gene3D" id="1.10.260.40">
    <property type="entry name" value="lambda repressor-like DNA-binding domains"/>
    <property type="match status" value="1"/>
</dbReference>
<feature type="domain" description="HTH cro/C1-type" evidence="1">
    <location>
        <begin position="23"/>
        <end position="79"/>
    </location>
</feature>
<dbReference type="GO" id="GO:0003677">
    <property type="term" value="F:DNA binding"/>
    <property type="evidence" value="ECO:0007669"/>
    <property type="project" value="InterPro"/>
</dbReference>
<dbReference type="SUPFAM" id="SSF47413">
    <property type="entry name" value="lambda repressor-like DNA-binding domains"/>
    <property type="match status" value="1"/>
</dbReference>
<dbReference type="InterPro" id="IPR001387">
    <property type="entry name" value="Cro/C1-type_HTH"/>
</dbReference>
<accession>A0A0F0HBE3</accession>
<dbReference type="PATRIC" id="fig|68170.10.peg.6743"/>
<dbReference type="EMBL" id="JYJG01000029">
    <property type="protein sequence ID" value="KJK51657.1"/>
    <property type="molecule type" value="Genomic_DNA"/>
</dbReference>